<dbReference type="InterPro" id="IPR015797">
    <property type="entry name" value="NUDIX_hydrolase-like_dom_sf"/>
</dbReference>
<comment type="cofactor">
    <cofactor evidence="1">
        <name>Mn(2+)</name>
        <dbReference type="ChEBI" id="CHEBI:29035"/>
    </cofactor>
</comment>
<protein>
    <submittedName>
        <fullName evidence="8">Hydrolase, NUDIX family</fullName>
    </submittedName>
</protein>
<comment type="caution">
    <text evidence="8">The sequence shown here is derived from an EMBL/GenBank/DDBJ whole genome shotgun (WGS) entry which is preliminary data.</text>
</comment>
<evidence type="ECO:0000256" key="2">
    <source>
        <dbReference type="ARBA" id="ARBA00001946"/>
    </source>
</evidence>
<comment type="cofactor">
    <cofactor evidence="2">
        <name>Mg(2+)</name>
        <dbReference type="ChEBI" id="CHEBI:18420"/>
    </cofactor>
</comment>
<evidence type="ECO:0000256" key="1">
    <source>
        <dbReference type="ARBA" id="ARBA00001936"/>
    </source>
</evidence>
<evidence type="ECO:0000256" key="3">
    <source>
        <dbReference type="ARBA" id="ARBA00022723"/>
    </source>
</evidence>
<proteinExistence type="predicted"/>
<dbReference type="AlphaFoldDB" id="D4YM72"/>
<evidence type="ECO:0000313" key="8">
    <source>
        <dbReference type="EMBL" id="EFG47666.1"/>
    </source>
</evidence>
<dbReference type="EMBL" id="ADNU01000030">
    <property type="protein sequence ID" value="EFG47666.1"/>
    <property type="molecule type" value="Genomic_DNA"/>
</dbReference>
<dbReference type="GO" id="GO:0046872">
    <property type="term" value="F:metal ion binding"/>
    <property type="evidence" value="ECO:0007669"/>
    <property type="project" value="UniProtKB-KW"/>
</dbReference>
<dbReference type="Proteomes" id="UP000005714">
    <property type="component" value="Unassembled WGS sequence"/>
</dbReference>
<dbReference type="SUPFAM" id="SSF55811">
    <property type="entry name" value="Nudix"/>
    <property type="match status" value="1"/>
</dbReference>
<dbReference type="Gene3D" id="3.90.79.10">
    <property type="entry name" value="Nucleoside Triphosphate Pyrophosphohydrolase"/>
    <property type="match status" value="2"/>
</dbReference>
<dbReference type="eggNOG" id="COG0494">
    <property type="taxonomic scope" value="Bacteria"/>
</dbReference>
<evidence type="ECO:0000256" key="4">
    <source>
        <dbReference type="ARBA" id="ARBA00022801"/>
    </source>
</evidence>
<dbReference type="InterPro" id="IPR000086">
    <property type="entry name" value="NUDIX_hydrolase_dom"/>
</dbReference>
<keyword evidence="9" id="KW-1185">Reference proteome</keyword>
<evidence type="ECO:0000259" key="7">
    <source>
        <dbReference type="PROSITE" id="PS51462"/>
    </source>
</evidence>
<dbReference type="STRING" id="585530.HMPREF0183_1032"/>
<keyword evidence="4 8" id="KW-0378">Hydrolase</keyword>
<evidence type="ECO:0000313" key="9">
    <source>
        <dbReference type="Proteomes" id="UP000005714"/>
    </source>
</evidence>
<dbReference type="PROSITE" id="PS51462">
    <property type="entry name" value="NUDIX"/>
    <property type="match status" value="1"/>
</dbReference>
<sequence>MLQITITRYSKGSASERSIMADHTPAHPVSDFDPLQVPIRKAVSVLMVRNNPHLELFIQHRVTTIDFAAGMVVYPGGRVDDADYHSPITASASHAQKWARTWATDSPTINALLTAAVRETREETGATLDPTALHPWANWTTPPGPKRRFDTYFYVADAHNLAAQHQTTEATNSEWAPAHTLLADYNAHRLDMMRPTLHLLNEIIELGTVDAILDAAAHRSIDPVRPTTADAKDLGKAR</sequence>
<name>D4YM72_9MICO</name>
<evidence type="ECO:0000256" key="6">
    <source>
        <dbReference type="ARBA" id="ARBA00023211"/>
    </source>
</evidence>
<evidence type="ECO:0000256" key="5">
    <source>
        <dbReference type="ARBA" id="ARBA00022842"/>
    </source>
</evidence>
<accession>D4YM72</accession>
<reference evidence="8 9" key="1">
    <citation type="submission" date="2010-04" db="EMBL/GenBank/DDBJ databases">
        <authorList>
            <person name="Qin X."/>
            <person name="Bachman B."/>
            <person name="Battles P."/>
            <person name="Bell A."/>
            <person name="Bess C."/>
            <person name="Bickham C."/>
            <person name="Chaboub L."/>
            <person name="Chen D."/>
            <person name="Coyle M."/>
            <person name="Deiros D.R."/>
            <person name="Dinh H."/>
            <person name="Forbes L."/>
            <person name="Fowler G."/>
            <person name="Francisco L."/>
            <person name="Fu Q."/>
            <person name="Gubbala S."/>
            <person name="Hale W."/>
            <person name="Han Y."/>
            <person name="Hemphill L."/>
            <person name="Highlander S.K."/>
            <person name="Hirani K."/>
            <person name="Hogues M."/>
            <person name="Jackson L."/>
            <person name="Jakkamsetti A."/>
            <person name="Javaid M."/>
            <person name="Jiang H."/>
            <person name="Korchina V."/>
            <person name="Kovar C."/>
            <person name="Lara F."/>
            <person name="Lee S."/>
            <person name="Mata R."/>
            <person name="Mathew T."/>
            <person name="Moen C."/>
            <person name="Morales K."/>
            <person name="Munidasa M."/>
            <person name="Nazareth L."/>
            <person name="Ngo R."/>
            <person name="Nguyen L."/>
            <person name="Okwuonu G."/>
            <person name="Ongeri F."/>
            <person name="Patil S."/>
            <person name="Petrosino J."/>
            <person name="Pham C."/>
            <person name="Pham P."/>
            <person name="Pu L.-L."/>
            <person name="Puazo M."/>
            <person name="Raj R."/>
            <person name="Reid J."/>
            <person name="Rouhana J."/>
            <person name="Saada N."/>
            <person name="Shang Y."/>
            <person name="Simmons D."/>
            <person name="Thornton R."/>
            <person name="Warren J."/>
            <person name="Weissenberger G."/>
            <person name="Zhang J."/>
            <person name="Zhang L."/>
            <person name="Zhou C."/>
            <person name="Zhu D."/>
            <person name="Muzny D."/>
            <person name="Worley K."/>
            <person name="Gibbs R."/>
        </authorList>
    </citation>
    <scope>NUCLEOTIDE SEQUENCE [LARGE SCALE GENOMIC DNA]</scope>
    <source>
        <strain evidence="8 9">ATCC 49030</strain>
    </source>
</reference>
<dbReference type="Pfam" id="PF00293">
    <property type="entry name" value="NUDIX"/>
    <property type="match status" value="1"/>
</dbReference>
<dbReference type="InterPro" id="IPR039121">
    <property type="entry name" value="NUDT19"/>
</dbReference>
<keyword evidence="6" id="KW-0464">Manganese</keyword>
<keyword evidence="5" id="KW-0460">Magnesium</keyword>
<dbReference type="CDD" id="cd18870">
    <property type="entry name" value="NUDIX_AcylCoAdiphos_Nudt19"/>
    <property type="match status" value="1"/>
</dbReference>
<feature type="domain" description="Nudix hydrolase" evidence="7">
    <location>
        <begin position="38"/>
        <end position="198"/>
    </location>
</feature>
<dbReference type="PANTHER" id="PTHR12318:SF0">
    <property type="entry name" value="ACYL-COENZYME A DIPHOSPHATASE NUDT19"/>
    <property type="match status" value="1"/>
</dbReference>
<gene>
    <name evidence="8" type="ORF">HMPREF0183_1032</name>
</gene>
<dbReference type="PANTHER" id="PTHR12318">
    <property type="entry name" value="TESTOSTERONE-REGULATED PROTEIN RP2"/>
    <property type="match status" value="1"/>
</dbReference>
<organism evidence="8 9">
    <name type="scientific">Brevibacterium mcbrellneri ATCC 49030</name>
    <dbReference type="NCBI Taxonomy" id="585530"/>
    <lineage>
        <taxon>Bacteria</taxon>
        <taxon>Bacillati</taxon>
        <taxon>Actinomycetota</taxon>
        <taxon>Actinomycetes</taxon>
        <taxon>Micrococcales</taxon>
        <taxon>Brevibacteriaceae</taxon>
        <taxon>Brevibacterium</taxon>
    </lineage>
</organism>
<dbReference type="GO" id="GO:0016818">
    <property type="term" value="F:hydrolase activity, acting on acid anhydrides, in phosphorus-containing anhydrides"/>
    <property type="evidence" value="ECO:0007669"/>
    <property type="project" value="InterPro"/>
</dbReference>
<keyword evidence="3" id="KW-0479">Metal-binding</keyword>